<evidence type="ECO:0000256" key="1">
    <source>
        <dbReference type="ARBA" id="ARBA00022679"/>
    </source>
</evidence>
<accession>A0A0C2VLC6</accession>
<name>A0A0C2VLC6_9BACL</name>
<dbReference type="AlphaFoldDB" id="A0A0C2VLC6"/>
<dbReference type="Gene3D" id="3.40.630.30">
    <property type="match status" value="1"/>
</dbReference>
<proteinExistence type="predicted"/>
<dbReference type="CDD" id="cd04301">
    <property type="entry name" value="NAT_SF"/>
    <property type="match status" value="1"/>
</dbReference>
<dbReference type="EMBL" id="JXRP01000018">
    <property type="protein sequence ID" value="KIL45266.1"/>
    <property type="molecule type" value="Genomic_DNA"/>
</dbReference>
<dbReference type="PANTHER" id="PTHR42919">
    <property type="entry name" value="N-ALPHA-ACETYLTRANSFERASE"/>
    <property type="match status" value="1"/>
</dbReference>
<dbReference type="PROSITE" id="PS51186">
    <property type="entry name" value="GNAT"/>
    <property type="match status" value="1"/>
</dbReference>
<evidence type="ECO:0000259" key="3">
    <source>
        <dbReference type="PROSITE" id="PS51186"/>
    </source>
</evidence>
<evidence type="ECO:0000313" key="5">
    <source>
        <dbReference type="Proteomes" id="UP000031938"/>
    </source>
</evidence>
<sequence>MRIYQTFDYEIIARLNKPVQDLHSKLYPEYFSEYNYDAMKEFFKSLINEQRFIFLIIEDNQESFGYAWIESRNYLENAFCKEYKSIYVHQISILETHRKKGYGSILMKEIDQIAKDKGIYLIELDCWFENSDAKDFYKKHHFTKNREFISKQL</sequence>
<dbReference type="InterPro" id="IPR016181">
    <property type="entry name" value="Acyl_CoA_acyltransferase"/>
</dbReference>
<dbReference type="InterPro" id="IPR051556">
    <property type="entry name" value="N-term/lysine_N-AcTrnsfr"/>
</dbReference>
<dbReference type="STRING" id="889306.KP78_28100"/>
<dbReference type="PANTHER" id="PTHR42919:SF8">
    <property type="entry name" value="N-ALPHA-ACETYLTRANSFERASE 50"/>
    <property type="match status" value="1"/>
</dbReference>
<keyword evidence="2" id="KW-0012">Acyltransferase</keyword>
<dbReference type="Proteomes" id="UP000031938">
    <property type="component" value="Unassembled WGS sequence"/>
</dbReference>
<gene>
    <name evidence="4" type="ORF">KP78_28100</name>
</gene>
<organism evidence="4 5">
    <name type="scientific">Jeotgalibacillus soli</name>
    <dbReference type="NCBI Taxonomy" id="889306"/>
    <lineage>
        <taxon>Bacteria</taxon>
        <taxon>Bacillati</taxon>
        <taxon>Bacillota</taxon>
        <taxon>Bacilli</taxon>
        <taxon>Bacillales</taxon>
        <taxon>Caryophanaceae</taxon>
        <taxon>Jeotgalibacillus</taxon>
    </lineage>
</organism>
<dbReference type="Pfam" id="PF00583">
    <property type="entry name" value="Acetyltransf_1"/>
    <property type="match status" value="1"/>
</dbReference>
<reference evidence="4 5" key="1">
    <citation type="submission" date="2015-01" db="EMBL/GenBank/DDBJ databases">
        <title>Genome sequencing of Jeotgalibacillus soli.</title>
        <authorList>
            <person name="Goh K.M."/>
            <person name="Chan K.-G."/>
            <person name="Yaakop A.S."/>
            <person name="Ee R."/>
            <person name="Gan H.M."/>
            <person name="Chan C.S."/>
        </authorList>
    </citation>
    <scope>NUCLEOTIDE SEQUENCE [LARGE SCALE GENOMIC DNA]</scope>
    <source>
        <strain evidence="4 5">P9</strain>
    </source>
</reference>
<evidence type="ECO:0000256" key="2">
    <source>
        <dbReference type="ARBA" id="ARBA00023315"/>
    </source>
</evidence>
<dbReference type="RefSeq" id="WP_041089579.1">
    <property type="nucleotide sequence ID" value="NZ_JXRP01000018.1"/>
</dbReference>
<keyword evidence="1" id="KW-0808">Transferase</keyword>
<dbReference type="SUPFAM" id="SSF55729">
    <property type="entry name" value="Acyl-CoA N-acyltransferases (Nat)"/>
    <property type="match status" value="1"/>
</dbReference>
<protein>
    <recommendedName>
        <fullName evidence="3">N-acetyltransferase domain-containing protein</fullName>
    </recommendedName>
</protein>
<comment type="caution">
    <text evidence="4">The sequence shown here is derived from an EMBL/GenBank/DDBJ whole genome shotgun (WGS) entry which is preliminary data.</text>
</comment>
<dbReference type="InterPro" id="IPR000182">
    <property type="entry name" value="GNAT_dom"/>
</dbReference>
<dbReference type="GO" id="GO:0016747">
    <property type="term" value="F:acyltransferase activity, transferring groups other than amino-acyl groups"/>
    <property type="evidence" value="ECO:0007669"/>
    <property type="project" value="InterPro"/>
</dbReference>
<evidence type="ECO:0000313" key="4">
    <source>
        <dbReference type="EMBL" id="KIL45266.1"/>
    </source>
</evidence>
<feature type="domain" description="N-acetyltransferase" evidence="3">
    <location>
        <begin position="10"/>
        <end position="153"/>
    </location>
</feature>
<dbReference type="PATRIC" id="fig|889306.3.peg.2824"/>
<keyword evidence="5" id="KW-1185">Reference proteome</keyword>
<dbReference type="OrthoDB" id="360261at2"/>